<dbReference type="InterPro" id="IPR036388">
    <property type="entry name" value="WH-like_DNA-bd_sf"/>
</dbReference>
<dbReference type="PANTHER" id="PTHR11746">
    <property type="entry name" value="O-METHYLTRANSFERASE"/>
    <property type="match status" value="1"/>
</dbReference>
<dbReference type="InterPro" id="IPR029063">
    <property type="entry name" value="SAM-dependent_MTases_sf"/>
</dbReference>
<gene>
    <name evidence="7" type="ORF">DTL70_11260</name>
</gene>
<comment type="caution">
    <text evidence="7">The sequence shown here is derived from an EMBL/GenBank/DDBJ whole genome shotgun (WGS) entry which is preliminary data.</text>
</comment>
<accession>A0A367F3M5</accession>
<dbReference type="Pfam" id="PF08100">
    <property type="entry name" value="Dimerisation"/>
    <property type="match status" value="1"/>
</dbReference>
<dbReference type="Gene3D" id="1.10.10.10">
    <property type="entry name" value="Winged helix-like DNA-binding domain superfamily/Winged helix DNA-binding domain"/>
    <property type="match status" value="1"/>
</dbReference>
<keyword evidence="2 7" id="KW-0808">Transferase</keyword>
<dbReference type="InterPro" id="IPR036390">
    <property type="entry name" value="WH_DNA-bd_sf"/>
</dbReference>
<evidence type="ECO:0000256" key="2">
    <source>
        <dbReference type="ARBA" id="ARBA00022679"/>
    </source>
</evidence>
<keyword evidence="3" id="KW-0949">S-adenosyl-L-methionine</keyword>
<dbReference type="GO" id="GO:0008171">
    <property type="term" value="F:O-methyltransferase activity"/>
    <property type="evidence" value="ECO:0007669"/>
    <property type="project" value="InterPro"/>
</dbReference>
<evidence type="ECO:0000256" key="1">
    <source>
        <dbReference type="ARBA" id="ARBA00022603"/>
    </source>
</evidence>
<evidence type="ECO:0000259" key="5">
    <source>
        <dbReference type="Pfam" id="PF00891"/>
    </source>
</evidence>
<evidence type="ECO:0000259" key="6">
    <source>
        <dbReference type="Pfam" id="PF08100"/>
    </source>
</evidence>
<evidence type="ECO:0000256" key="4">
    <source>
        <dbReference type="SAM" id="MobiDB-lite"/>
    </source>
</evidence>
<name>A0A367F3M5_9ACTN</name>
<dbReference type="SUPFAM" id="SSF53335">
    <property type="entry name" value="S-adenosyl-L-methionine-dependent methyltransferases"/>
    <property type="match status" value="1"/>
</dbReference>
<dbReference type="SUPFAM" id="SSF46785">
    <property type="entry name" value="Winged helix' DNA-binding domain"/>
    <property type="match status" value="1"/>
</dbReference>
<sequence length="381" mass="41324">MTVPSDTPDAPAPARPAELDMDRLSLLLFGHAAFQYLNAACELKLLDLLMERGPLEATAIRTELGLAERAADILLLGCTSLGLTRKEDGRYRAAALIESLAEEGNWSKLRDTVAFEAHIVYPGQEDFVASLRENSNVGLRRIPGDHPDLYHRFSLHPRLETVFYRYMRSWSQLANAHLVAALDLRGATRLLDCGGGDAVNALALAAHHPDLEVTILEIPSSAPMTEKKISEAGLGERVSVQPCDMFADAFPGGMDCVLFAHQLVIWTPEENTALLRKAHDALAPGGRVVLFNSMSNDEGDGPVVAALDSVYFASLPAEGGMIYPWRLHEECLRAAGFTAIERVEVPGWTPHGIIVATKPGTEPVTRSEAESESEPVAEQGA</sequence>
<reference evidence="7 8" key="1">
    <citation type="submission" date="2018-06" db="EMBL/GenBank/DDBJ databases">
        <title>Streptomyces reniochalinae sp. nov. and Streptomyces diacarnus sp. nov. from marine sponges.</title>
        <authorList>
            <person name="Li L."/>
        </authorList>
    </citation>
    <scope>NUCLEOTIDE SEQUENCE [LARGE SCALE GENOMIC DNA]</scope>
    <source>
        <strain evidence="7 8">LHW51701</strain>
    </source>
</reference>
<dbReference type="Pfam" id="PF00891">
    <property type="entry name" value="Methyltransf_2"/>
    <property type="match status" value="1"/>
</dbReference>
<dbReference type="GO" id="GO:0046983">
    <property type="term" value="F:protein dimerization activity"/>
    <property type="evidence" value="ECO:0007669"/>
    <property type="project" value="InterPro"/>
</dbReference>
<dbReference type="Gene3D" id="1.20.58.1390">
    <property type="match status" value="1"/>
</dbReference>
<protein>
    <submittedName>
        <fullName evidence="7">Methyltransferase domain-containing protein</fullName>
    </submittedName>
</protein>
<evidence type="ECO:0000256" key="3">
    <source>
        <dbReference type="ARBA" id="ARBA00022691"/>
    </source>
</evidence>
<evidence type="ECO:0000313" key="8">
    <source>
        <dbReference type="Proteomes" id="UP000252914"/>
    </source>
</evidence>
<dbReference type="AlphaFoldDB" id="A0A367F3M5"/>
<dbReference type="GO" id="GO:0032259">
    <property type="term" value="P:methylation"/>
    <property type="evidence" value="ECO:0007669"/>
    <property type="project" value="UniProtKB-KW"/>
</dbReference>
<dbReference type="InterPro" id="IPR016461">
    <property type="entry name" value="COMT-like"/>
</dbReference>
<evidence type="ECO:0000313" key="7">
    <source>
        <dbReference type="EMBL" id="RCG24956.1"/>
    </source>
</evidence>
<dbReference type="InterPro" id="IPR001077">
    <property type="entry name" value="COMT_C"/>
</dbReference>
<dbReference type="EMBL" id="QOIN01000039">
    <property type="protein sequence ID" value="RCG24956.1"/>
    <property type="molecule type" value="Genomic_DNA"/>
</dbReference>
<dbReference type="CDD" id="cd02440">
    <property type="entry name" value="AdoMet_MTases"/>
    <property type="match status" value="1"/>
</dbReference>
<keyword evidence="1 7" id="KW-0489">Methyltransferase</keyword>
<dbReference type="InterPro" id="IPR012967">
    <property type="entry name" value="COMT_dimerisation"/>
</dbReference>
<organism evidence="7 8">
    <name type="scientific">Streptomyces diacarni</name>
    <dbReference type="NCBI Taxonomy" id="2800381"/>
    <lineage>
        <taxon>Bacteria</taxon>
        <taxon>Bacillati</taxon>
        <taxon>Actinomycetota</taxon>
        <taxon>Actinomycetes</taxon>
        <taxon>Kitasatosporales</taxon>
        <taxon>Streptomycetaceae</taxon>
        <taxon>Streptomyces</taxon>
    </lineage>
</organism>
<keyword evidence="8" id="KW-1185">Reference proteome</keyword>
<dbReference type="PROSITE" id="PS51683">
    <property type="entry name" value="SAM_OMT_II"/>
    <property type="match status" value="1"/>
</dbReference>
<dbReference type="Proteomes" id="UP000252914">
    <property type="component" value="Unassembled WGS sequence"/>
</dbReference>
<feature type="region of interest" description="Disordered" evidence="4">
    <location>
        <begin position="357"/>
        <end position="381"/>
    </location>
</feature>
<feature type="domain" description="O-methyltransferase C-terminal" evidence="5">
    <location>
        <begin position="154"/>
        <end position="337"/>
    </location>
</feature>
<feature type="domain" description="O-methyltransferase dimerisation" evidence="6">
    <location>
        <begin position="27"/>
        <end position="96"/>
    </location>
</feature>
<dbReference type="Gene3D" id="3.40.50.150">
    <property type="entry name" value="Vaccinia Virus protein VP39"/>
    <property type="match status" value="1"/>
</dbReference>
<proteinExistence type="predicted"/>